<evidence type="ECO:0000313" key="3">
    <source>
        <dbReference type="Proteomes" id="UP000176303"/>
    </source>
</evidence>
<dbReference type="Proteomes" id="UP000176303">
    <property type="component" value="Unassembled WGS sequence"/>
</dbReference>
<gene>
    <name evidence="2" type="ORF">A3D72_04635</name>
</gene>
<protein>
    <submittedName>
        <fullName evidence="2">Uncharacterized protein</fullName>
    </submittedName>
</protein>
<reference evidence="2 3" key="1">
    <citation type="journal article" date="2016" name="Nat. Commun.">
        <title>Thousands of microbial genomes shed light on interconnected biogeochemical processes in an aquifer system.</title>
        <authorList>
            <person name="Anantharaman K."/>
            <person name="Brown C.T."/>
            <person name="Hug L.A."/>
            <person name="Sharon I."/>
            <person name="Castelle C.J."/>
            <person name="Probst A.J."/>
            <person name="Thomas B.C."/>
            <person name="Singh A."/>
            <person name="Wilkins M.J."/>
            <person name="Karaoz U."/>
            <person name="Brodie E.L."/>
            <person name="Williams K.H."/>
            <person name="Hubbard S.S."/>
            <person name="Banfield J.F."/>
        </authorList>
    </citation>
    <scope>NUCLEOTIDE SEQUENCE [LARGE SCALE GENOMIC DNA]</scope>
</reference>
<evidence type="ECO:0000256" key="1">
    <source>
        <dbReference type="SAM" id="Phobius"/>
    </source>
</evidence>
<dbReference type="STRING" id="1802391.A3D72_04635"/>
<dbReference type="EMBL" id="MGDZ01000060">
    <property type="protein sequence ID" value="OGL72546.1"/>
    <property type="molecule type" value="Genomic_DNA"/>
</dbReference>
<accession>A0A1F7U2R8</accession>
<proteinExistence type="predicted"/>
<dbReference type="AlphaFoldDB" id="A0A1F7U2R8"/>
<sequence>MTEALRLGKKAFTWGVVVSTIAWSVGVAALVTPLTARAQLSLTAGALIRGSLPAVYYYGSDGKRYVFPNEKTYSTWYSDFSGVQTISDSDLGTLSIGGNVVYRAGTRLVKIQSDPKTYVVEPGGKLRHITSEAIASALYGSAWNTWIDDVSDAFFVNYTAGDDIVTNSYPTGTLVKTASSADIWYIDGTSRRKVTADGMTTNRFRDAYVVTTTLDITGLTIGTDISVGESALTDTAQLGVVTPPVSVGTGLSVALASDSPAAVSIVTDTVDGGQALVGALKVRLTASADGSVTVTGLNVTRGGISSDADIQDAYLFDGDTMTNPIARTGSISSGLINFSNTAGLFTIAAGATKDVMVRYDVGTAVDAGKTISISLAAANVTVSGSTTVTGSASGNTMTVASVTDLGQLEMINVNPTANATIDPQNDFELWRFRFDANDEDLTVKYMTITNVGSIDNDDIQNFKLYDGTTQLGSTITTLTDGKLVFDFTSLTGGGYTITSGISKQLSLRGDILGGTNRQFRFTIREATDVVVFDTNYNVYTRPVKDATETFSVIEPNTGGTAVNTTISTGKLTIQKASDSPSSNVPDGATNVLLAKWNLTAAGEDVKVSSLVPNCNSGDGTTIMTNVKLVFDGSQVGTTDSTETCDNGGATTFTFGNSFIVPVGTTKVLAYYADLTDATVAADDTVVANLETGASNAEGRTSLNTISTSSASGNTVTVKAGAITVTENVALPDYSATRPTGVLGSTNAKIASFVLTGGGEDADVTQIVLTDDMLETALTGDTMADIFQNLKLKKEDGTQVGTTFGSLTDTDSTNYTFTPSTAIRVVAGGTVVIDVWADIKSSHTLSALTDVNNDTDGVVIVASATGSGVTTGTDVSDSNGIASLQVNNIATNGNLRVSLDASAPIRQTLVMGHTSKELARFKLEADVNEDINVTKIVVSDSMMANTTIMGGAQAATGTLRNFKLLNASTGAQIGGTIASLDTTSNTSTGSAIFDNISGLTVPKNGTLVFKVVADLTTFDGGGVSSSTHKIMVMSNYTGSSTAAATALEGIVANGKDSGFQISGTSLDFNETTTSTDADAGYAGRAQLAGNQIDVFRTKLTVALASDSPSGTTSGASEQTVAKFVFTNSMNSGSYAATLQLMNLDIGTTISNTAARSVSIYKDSVTGGNQLATTGSGYCTAPSLTCNFADTNFLDANFTDTEISGSSSADSTRTFIVTADTSDAATDKRLTVGLDNADLLWGDGTTTSITLVESLPVAGRTLSY</sequence>
<keyword evidence="1" id="KW-0472">Membrane</keyword>
<feature type="transmembrane region" description="Helical" evidence="1">
    <location>
        <begin position="12"/>
        <end position="31"/>
    </location>
</feature>
<evidence type="ECO:0000313" key="2">
    <source>
        <dbReference type="EMBL" id="OGL72546.1"/>
    </source>
</evidence>
<name>A0A1F7U2R8_9BACT</name>
<organism evidence="2 3">
    <name type="scientific">Candidatus Uhrbacteria bacterium RIFCSPHIGHO2_02_FULL_57_19</name>
    <dbReference type="NCBI Taxonomy" id="1802391"/>
    <lineage>
        <taxon>Bacteria</taxon>
        <taxon>Candidatus Uhriibacteriota</taxon>
    </lineage>
</organism>
<keyword evidence="1" id="KW-1133">Transmembrane helix</keyword>
<comment type="caution">
    <text evidence="2">The sequence shown here is derived from an EMBL/GenBank/DDBJ whole genome shotgun (WGS) entry which is preliminary data.</text>
</comment>
<keyword evidence="1" id="KW-0812">Transmembrane</keyword>